<proteinExistence type="predicted"/>
<sequence length="389" mass="43673">MTKPKICNDDEKQPAVPEFCGSGAWEVPVNHLSEIKQPNRDHAYILPDDSVWVLAYDGKRFTPINSGEGGGNTRPTQLTNTDTYLDVSGNGTYNITANLNTENVIELVKEKIDIPNIVLETVGVVKPDGTTITMDEHGVITSVFPEPPSDGYAYARQEGKWVKHFVYPNVYYEFDNLADNQLTFSIAVKDEVENYNVLFNEVEVPLSKRSTCITGQVQFDRTSTQREKTAVQFYMIKDGIEELFYTLDLKPLFKLLNTHTGGSSTYVDKSEAVTFDETEYFSIESKQIIKQDKTVFFNVNLTSEQAFSFSRNKKIKIGKLSDPELFPTSRIAVNMVTESENTAIYANTALIIETNGDLMLVNTSDVSIGSAYNFKVGNVHFINMTYVIL</sequence>
<accession>A0A242CF15</accession>
<dbReference type="EMBL" id="NGLE02000001">
    <property type="protein sequence ID" value="MEI5994033.1"/>
    <property type="molecule type" value="Genomic_DNA"/>
</dbReference>
<dbReference type="RefSeq" id="WP_086330450.1">
    <property type="nucleotide sequence ID" value="NZ_NGLE02000001.1"/>
</dbReference>
<dbReference type="STRING" id="1834181.A5880_001510"/>
<keyword evidence="3" id="KW-1185">Reference proteome</keyword>
<name>A0A242CF15_9ENTE</name>
<reference evidence="2" key="1">
    <citation type="submission" date="2017-05" db="EMBL/GenBank/DDBJ databases">
        <title>The Genome Sequence of Enterococcus sp. 4G2_DIV0659.</title>
        <authorList>
            <consortium name="The Broad Institute Genomics Platform"/>
            <consortium name="The Broad Institute Genomic Center for Infectious Diseases"/>
            <person name="Earl A."/>
            <person name="Manson A."/>
            <person name="Schwartman J."/>
            <person name="Gilmore M."/>
            <person name="Abouelleil A."/>
            <person name="Cao P."/>
            <person name="Chapman S."/>
            <person name="Cusick C."/>
            <person name="Shea T."/>
            <person name="Young S."/>
            <person name="Neafsey D."/>
            <person name="Nusbaum C."/>
            <person name="Birren B."/>
        </authorList>
    </citation>
    <scope>NUCLEOTIDE SEQUENCE [LARGE SCALE GENOMIC DNA]</scope>
    <source>
        <strain evidence="2">4G2_DIV0659</strain>
    </source>
</reference>
<evidence type="ECO:0000313" key="1">
    <source>
        <dbReference type="EMBL" id="MEI5994033.1"/>
    </source>
</evidence>
<reference evidence="1 3" key="2">
    <citation type="submission" date="2018-07" db="EMBL/GenBank/DDBJ databases">
        <title>The Genome Sequence of Enterococcus sp. DIV0659b.</title>
        <authorList>
            <consortium name="The Broad Institute Genomics Platform"/>
            <consortium name="The Broad Institute Genomic Center for Infectious Diseases"/>
            <person name="Earl A."/>
            <person name="Manson A."/>
            <person name="Schwartman J."/>
            <person name="Gilmore M."/>
            <person name="Abouelleil A."/>
            <person name="Cao P."/>
            <person name="Chapman S."/>
            <person name="Cusick C."/>
            <person name="Shea T."/>
            <person name="Young S."/>
            <person name="Neafsey D."/>
            <person name="Nusbaum C."/>
            <person name="Birren B."/>
        </authorList>
    </citation>
    <scope>NUCLEOTIDE SEQUENCE [LARGE SCALE GENOMIC DNA]</scope>
    <source>
        <strain evidence="1 3">4G2_DIV0659</strain>
    </source>
</reference>
<organism evidence="2">
    <name type="scientific">Candidatus Enterococcus mansonii</name>
    <dbReference type="NCBI Taxonomy" id="1834181"/>
    <lineage>
        <taxon>Bacteria</taxon>
        <taxon>Bacillati</taxon>
        <taxon>Bacillota</taxon>
        <taxon>Bacilli</taxon>
        <taxon>Lactobacillales</taxon>
        <taxon>Enterococcaceae</taxon>
        <taxon>Enterococcus</taxon>
    </lineage>
</organism>
<evidence type="ECO:0000313" key="2">
    <source>
        <dbReference type="EMBL" id="OTO08510.1"/>
    </source>
</evidence>
<comment type="caution">
    <text evidence="2">The sequence shown here is derived from an EMBL/GenBank/DDBJ whole genome shotgun (WGS) entry which is preliminary data.</text>
</comment>
<evidence type="ECO:0000313" key="3">
    <source>
        <dbReference type="Proteomes" id="UP000195139"/>
    </source>
</evidence>
<dbReference type="OrthoDB" id="2182267at2"/>
<dbReference type="AlphaFoldDB" id="A0A242CF15"/>
<gene>
    <name evidence="2" type="ORF">A5880_001510</name>
    <name evidence="1" type="ORF">A5880_001591</name>
</gene>
<dbReference type="Proteomes" id="UP000195139">
    <property type="component" value="Unassembled WGS sequence"/>
</dbReference>
<protein>
    <submittedName>
        <fullName evidence="2">Uncharacterized protein</fullName>
    </submittedName>
</protein>
<dbReference type="EMBL" id="NGLE01000002">
    <property type="protein sequence ID" value="OTO08510.1"/>
    <property type="molecule type" value="Genomic_DNA"/>
</dbReference>